<dbReference type="GO" id="GO:1901255">
    <property type="term" value="P:nucleotide-excision repair involved in interstrand cross-link repair"/>
    <property type="evidence" value="ECO:0007669"/>
    <property type="project" value="TreeGrafter"/>
</dbReference>
<dbReference type="InterPro" id="IPR009061">
    <property type="entry name" value="DNA-bd_dom_put_sf"/>
</dbReference>
<dbReference type="GO" id="GO:0000715">
    <property type="term" value="P:nucleotide-excision repair, DNA damage recognition"/>
    <property type="evidence" value="ECO:0007669"/>
    <property type="project" value="TreeGrafter"/>
</dbReference>
<dbReference type="OrthoDB" id="68328at2759"/>
<accession>A0A9J6CQ05</accession>
<evidence type="ECO:0000256" key="7">
    <source>
        <dbReference type="ARBA" id="ARBA00023125"/>
    </source>
</evidence>
<evidence type="ECO:0000256" key="1">
    <source>
        <dbReference type="ARBA" id="ARBA00004123"/>
    </source>
</evidence>
<dbReference type="GO" id="GO:0070914">
    <property type="term" value="P:UV-damage excision repair"/>
    <property type="evidence" value="ECO:0007669"/>
    <property type="project" value="TreeGrafter"/>
</dbReference>
<feature type="domain" description="XPA C-terminal" evidence="10">
    <location>
        <begin position="126"/>
        <end position="177"/>
    </location>
</feature>
<dbReference type="EMBL" id="JADBJN010000001">
    <property type="protein sequence ID" value="KAG5684305.1"/>
    <property type="molecule type" value="Genomic_DNA"/>
</dbReference>
<dbReference type="SUPFAM" id="SSF57716">
    <property type="entry name" value="Glucocorticoid receptor-like (DNA-binding domain)"/>
    <property type="match status" value="1"/>
</dbReference>
<evidence type="ECO:0000256" key="5">
    <source>
        <dbReference type="ARBA" id="ARBA00022771"/>
    </source>
</evidence>
<evidence type="ECO:0000313" key="11">
    <source>
        <dbReference type="EMBL" id="KAG5684305.1"/>
    </source>
</evidence>
<keyword evidence="8" id="KW-0234">DNA repair</keyword>
<dbReference type="PANTHER" id="PTHR10142">
    <property type="entry name" value="DNA REPAIR PROTEIN COMPLEMENTING XP-A CELLS"/>
    <property type="match status" value="1"/>
</dbReference>
<dbReference type="GO" id="GO:0003684">
    <property type="term" value="F:damaged DNA binding"/>
    <property type="evidence" value="ECO:0007669"/>
    <property type="project" value="InterPro"/>
</dbReference>
<dbReference type="Gene3D" id="3.90.530.10">
    <property type="entry name" value="XPA C-terminal domain"/>
    <property type="match status" value="1"/>
</dbReference>
<keyword evidence="6" id="KW-0862">Zinc</keyword>
<keyword evidence="12" id="KW-1185">Reference proteome</keyword>
<dbReference type="AlphaFoldDB" id="A0A9J6CQ05"/>
<gene>
    <name evidence="11" type="ORF">PVAND_013540</name>
</gene>
<dbReference type="NCBIfam" id="TIGR00598">
    <property type="entry name" value="rad14"/>
    <property type="match status" value="1"/>
</dbReference>
<dbReference type="Pfam" id="PF05181">
    <property type="entry name" value="XPA_C"/>
    <property type="match status" value="1"/>
</dbReference>
<keyword evidence="4" id="KW-0227">DNA damage</keyword>
<evidence type="ECO:0000313" key="12">
    <source>
        <dbReference type="Proteomes" id="UP001107558"/>
    </source>
</evidence>
<dbReference type="GO" id="GO:0000110">
    <property type="term" value="C:nucleotide-excision repair factor 1 complex"/>
    <property type="evidence" value="ECO:0007669"/>
    <property type="project" value="TreeGrafter"/>
</dbReference>
<dbReference type="CDD" id="cd21076">
    <property type="entry name" value="DBD_XPA"/>
    <property type="match status" value="1"/>
</dbReference>
<dbReference type="InterPro" id="IPR037129">
    <property type="entry name" value="XPA_sf"/>
</dbReference>
<dbReference type="GO" id="GO:0008270">
    <property type="term" value="F:zinc ion binding"/>
    <property type="evidence" value="ECO:0007669"/>
    <property type="project" value="UniProtKB-KW"/>
</dbReference>
<keyword evidence="7" id="KW-0238">DNA-binding</keyword>
<dbReference type="InterPro" id="IPR022656">
    <property type="entry name" value="XPA_C"/>
</dbReference>
<dbReference type="InterPro" id="IPR000465">
    <property type="entry name" value="XPA/RAD14"/>
</dbReference>
<comment type="similarity">
    <text evidence="2">Belongs to the XPA family.</text>
</comment>
<name>A0A9J6CQ05_POLVA</name>
<proteinExistence type="inferred from homology"/>
<evidence type="ECO:0000256" key="3">
    <source>
        <dbReference type="ARBA" id="ARBA00022723"/>
    </source>
</evidence>
<sequence length="265" mass="31164">MEESKNQKMLTEAQKARIERNRVKAMHLRESKVAISKETENGGKMIKVDGSKYVDTCGGFLINEHDLETEEEEKAAKIIKLAEDEAEDLPITYLKCIECEEEYADSYLSKHFEYSCCDKCKDLDEKHQLITKTDARNEFLLKDCDFDKREPPLKFISRKNPHKSTWAEMKLYLKLQVKARAMEVHGSEEKLREEIKLREEKREIAKVKKYNTKLNELRKTVRSTLYDKTHKSHVHEYGPSTYNKDTDEYTHVCVSCGFIETYEEM</sequence>
<evidence type="ECO:0000256" key="2">
    <source>
        <dbReference type="ARBA" id="ARBA00005548"/>
    </source>
</evidence>
<evidence type="ECO:0000256" key="8">
    <source>
        <dbReference type="ARBA" id="ARBA00023204"/>
    </source>
</evidence>
<evidence type="ECO:0000259" key="10">
    <source>
        <dbReference type="Pfam" id="PF05181"/>
    </source>
</evidence>
<protein>
    <recommendedName>
        <fullName evidence="10">XPA C-terminal domain-containing protein</fullName>
    </recommendedName>
</protein>
<dbReference type="GO" id="GO:0006284">
    <property type="term" value="P:base-excision repair"/>
    <property type="evidence" value="ECO:0007669"/>
    <property type="project" value="TreeGrafter"/>
</dbReference>
<dbReference type="Proteomes" id="UP001107558">
    <property type="component" value="Chromosome 1"/>
</dbReference>
<comment type="caution">
    <text evidence="11">The sequence shown here is derived from an EMBL/GenBank/DDBJ whole genome shotgun (WGS) entry which is preliminary data.</text>
</comment>
<keyword evidence="5" id="KW-0863">Zinc-finger</keyword>
<evidence type="ECO:0000256" key="4">
    <source>
        <dbReference type="ARBA" id="ARBA00022763"/>
    </source>
</evidence>
<dbReference type="Pfam" id="PF01286">
    <property type="entry name" value="XPA_N"/>
    <property type="match status" value="1"/>
</dbReference>
<comment type="subcellular location">
    <subcellularLocation>
        <location evidence="1">Nucleus</location>
    </subcellularLocation>
</comment>
<reference evidence="11" key="1">
    <citation type="submission" date="2021-03" db="EMBL/GenBank/DDBJ databases">
        <title>Chromosome level genome of the anhydrobiotic midge Polypedilum vanderplanki.</title>
        <authorList>
            <person name="Yoshida Y."/>
            <person name="Kikawada T."/>
            <person name="Gusev O."/>
        </authorList>
    </citation>
    <scope>NUCLEOTIDE SEQUENCE</scope>
    <source>
        <strain evidence="11">NIAS01</strain>
        <tissue evidence="11">Whole body or cell culture</tissue>
    </source>
</reference>
<keyword evidence="9" id="KW-0539">Nucleus</keyword>
<dbReference type="InterPro" id="IPR022652">
    <property type="entry name" value="Znf_XPA_CS"/>
</dbReference>
<evidence type="ECO:0000256" key="6">
    <source>
        <dbReference type="ARBA" id="ARBA00022833"/>
    </source>
</evidence>
<organism evidence="11 12">
    <name type="scientific">Polypedilum vanderplanki</name>
    <name type="common">Sleeping chironomid midge</name>
    <dbReference type="NCBI Taxonomy" id="319348"/>
    <lineage>
        <taxon>Eukaryota</taxon>
        <taxon>Metazoa</taxon>
        <taxon>Ecdysozoa</taxon>
        <taxon>Arthropoda</taxon>
        <taxon>Hexapoda</taxon>
        <taxon>Insecta</taxon>
        <taxon>Pterygota</taxon>
        <taxon>Neoptera</taxon>
        <taxon>Endopterygota</taxon>
        <taxon>Diptera</taxon>
        <taxon>Nematocera</taxon>
        <taxon>Chironomoidea</taxon>
        <taxon>Chironomidae</taxon>
        <taxon>Chironominae</taxon>
        <taxon>Polypedilum</taxon>
        <taxon>Polypedilum</taxon>
    </lineage>
</organism>
<keyword evidence="3" id="KW-0479">Metal-binding</keyword>
<dbReference type="PANTHER" id="PTHR10142:SF0">
    <property type="entry name" value="DNA REPAIR PROTEIN COMPLEMENTING XP-A CELLS"/>
    <property type="match status" value="1"/>
</dbReference>
<evidence type="ECO:0000256" key="9">
    <source>
        <dbReference type="ARBA" id="ARBA00023242"/>
    </source>
</evidence>
<dbReference type="SUPFAM" id="SSF46955">
    <property type="entry name" value="Putative DNA-binding domain"/>
    <property type="match status" value="1"/>
</dbReference>